<proteinExistence type="predicted"/>
<gene>
    <name evidence="3" type="ORF">SSS_4007</name>
</gene>
<feature type="chain" id="PRO_5038259273" evidence="2">
    <location>
        <begin position="18"/>
        <end position="416"/>
    </location>
</feature>
<evidence type="ECO:0000313" key="4">
    <source>
        <dbReference type="EnsemblMetazoa" id="KAF7492461.1"/>
    </source>
</evidence>
<feature type="region of interest" description="Disordered" evidence="1">
    <location>
        <begin position="265"/>
        <end position="290"/>
    </location>
</feature>
<evidence type="ECO:0000256" key="2">
    <source>
        <dbReference type="SAM" id="SignalP"/>
    </source>
</evidence>
<organism evidence="3">
    <name type="scientific">Sarcoptes scabiei</name>
    <name type="common">Itch mite</name>
    <name type="synonym">Acarus scabiei</name>
    <dbReference type="NCBI Taxonomy" id="52283"/>
    <lineage>
        <taxon>Eukaryota</taxon>
        <taxon>Metazoa</taxon>
        <taxon>Ecdysozoa</taxon>
        <taxon>Arthropoda</taxon>
        <taxon>Chelicerata</taxon>
        <taxon>Arachnida</taxon>
        <taxon>Acari</taxon>
        <taxon>Acariformes</taxon>
        <taxon>Sarcoptiformes</taxon>
        <taxon>Astigmata</taxon>
        <taxon>Psoroptidia</taxon>
        <taxon>Sarcoptoidea</taxon>
        <taxon>Sarcoptidae</taxon>
        <taxon>Sarcoptinae</taxon>
        <taxon>Sarcoptes</taxon>
    </lineage>
</organism>
<dbReference type="EMBL" id="WVUK01000056">
    <property type="protein sequence ID" value="KAF7492461.1"/>
    <property type="molecule type" value="Genomic_DNA"/>
</dbReference>
<name>A0A834R9D8_SARSC</name>
<accession>A0A834R9D8</accession>
<dbReference type="Proteomes" id="UP000070412">
    <property type="component" value="Unassembled WGS sequence"/>
</dbReference>
<dbReference type="EnsemblMetazoa" id="SSS_4007s_mrna">
    <property type="protein sequence ID" value="KAF7492461.1"/>
    <property type="gene ID" value="SSS_4007"/>
</dbReference>
<dbReference type="AlphaFoldDB" id="A0A834R9D8"/>
<evidence type="ECO:0000256" key="1">
    <source>
        <dbReference type="SAM" id="MobiDB-lite"/>
    </source>
</evidence>
<sequence length="416" mass="44775">MSVKYLIVSWLVIGSYCFEAIETFEEPFVAASAMTTVLARPLGGYGLTPLVFEPSPISSSSSHPSSVSSASSSLFLEGSSSESVPTKVRKSPVYEVLMPNFEDDSASLHHHHHQHHQPTTTSMPDSKSMKKLDYESLISPKKHTMSLNVVPQPQQNAAEYFNSVLDILKMKDSTHSYNAIAPMPGFKPNLNYGDAHSSSSFFNQQGAMQQDGYGAPAYTAAIQSMRTVEVNDVQDSYENSQPQIIDIPPSAMPIVINFRTSASQIQIHQSHDAGEPKEVQETSSQDEPHFLRHSVTKPVIQEVHEIILPYRRIIQEIRPVEEEIKTIVARGSQGKDGSGHHGGGGNLGPIGPQDLQQLHQSSLSFGSSVHGGAAIGGKLNSGLKGGKLPGYGNKLSTSNGSSSSSASASSKGYKSS</sequence>
<dbReference type="OrthoDB" id="6513065at2759"/>
<feature type="region of interest" description="Disordered" evidence="1">
    <location>
        <begin position="106"/>
        <end position="128"/>
    </location>
</feature>
<feature type="region of interest" description="Disordered" evidence="1">
    <location>
        <begin position="378"/>
        <end position="416"/>
    </location>
</feature>
<reference evidence="3" key="2">
    <citation type="submission" date="2020-01" db="EMBL/GenBank/DDBJ databases">
        <authorList>
            <person name="Korhonen P.K.K."/>
            <person name="Guangxu M.G."/>
            <person name="Wang T.W."/>
            <person name="Stroehlein A.J.S."/>
            <person name="Young N.D."/>
            <person name="Ang C.-S.A."/>
            <person name="Fernando D.W.F."/>
            <person name="Lu H.L."/>
            <person name="Taylor S.T."/>
            <person name="Ehtesham M.E.M."/>
            <person name="Najaraj S.H.N."/>
            <person name="Harsha G.H.G."/>
            <person name="Madugundu A.M."/>
            <person name="Renuse S.R."/>
            <person name="Holt D.H."/>
            <person name="Pandey A.P."/>
            <person name="Papenfuss A.P."/>
            <person name="Gasser R.B.G."/>
            <person name="Fischer K.F."/>
        </authorList>
    </citation>
    <scope>NUCLEOTIDE SEQUENCE</scope>
    <source>
        <strain evidence="3">SSS_KF_BRIS2020</strain>
    </source>
</reference>
<evidence type="ECO:0000313" key="3">
    <source>
        <dbReference type="EMBL" id="KAF7492461.1"/>
    </source>
</evidence>
<keyword evidence="5" id="KW-1185">Reference proteome</keyword>
<protein>
    <submittedName>
        <fullName evidence="3 4">Uncharacterized protein</fullName>
    </submittedName>
</protein>
<feature type="compositionally biased region" description="Basic and acidic residues" evidence="1">
    <location>
        <begin position="269"/>
        <end position="290"/>
    </location>
</feature>
<reference evidence="4" key="3">
    <citation type="submission" date="2022-06" db="UniProtKB">
        <authorList>
            <consortium name="EnsemblMetazoa"/>
        </authorList>
    </citation>
    <scope>IDENTIFICATION</scope>
</reference>
<feature type="signal peptide" evidence="2">
    <location>
        <begin position="1"/>
        <end position="17"/>
    </location>
</feature>
<feature type="compositionally biased region" description="Gly residues" evidence="1">
    <location>
        <begin position="334"/>
        <end position="348"/>
    </location>
</feature>
<feature type="region of interest" description="Disordered" evidence="1">
    <location>
        <begin position="331"/>
        <end position="354"/>
    </location>
</feature>
<keyword evidence="2" id="KW-0732">Signal</keyword>
<evidence type="ECO:0000313" key="5">
    <source>
        <dbReference type="Proteomes" id="UP000070412"/>
    </source>
</evidence>
<feature type="compositionally biased region" description="Low complexity" evidence="1">
    <location>
        <begin position="396"/>
        <end position="416"/>
    </location>
</feature>
<reference evidence="5" key="1">
    <citation type="journal article" date="2020" name="PLoS Negl. Trop. Dis.">
        <title>High-quality nuclear genome for Sarcoptes scabiei-A critical resource for a neglected parasite.</title>
        <authorList>
            <person name="Korhonen P.K."/>
            <person name="Gasser R.B."/>
            <person name="Ma G."/>
            <person name="Wang T."/>
            <person name="Stroehlein A.J."/>
            <person name="Young N.D."/>
            <person name="Ang C.S."/>
            <person name="Fernando D.D."/>
            <person name="Lu H.C."/>
            <person name="Taylor S."/>
            <person name="Reynolds S.L."/>
            <person name="Mofiz E."/>
            <person name="Najaraj S.H."/>
            <person name="Gowda H."/>
            <person name="Madugundu A."/>
            <person name="Renuse S."/>
            <person name="Holt D."/>
            <person name="Pandey A."/>
            <person name="Papenfuss A.T."/>
            <person name="Fischer K."/>
        </authorList>
    </citation>
    <scope>NUCLEOTIDE SEQUENCE [LARGE SCALE GENOMIC DNA]</scope>
</reference>